<proteinExistence type="predicted"/>
<comment type="caution">
    <text evidence="3">The sequence shown here is derived from an EMBL/GenBank/DDBJ whole genome shotgun (WGS) entry which is preliminary data.</text>
</comment>
<keyword evidence="1" id="KW-1133">Transmembrane helix</keyword>
<dbReference type="EMBL" id="CPXJ01000001">
    <property type="protein sequence ID" value="CND01044.1"/>
    <property type="molecule type" value="Genomic_DNA"/>
</dbReference>
<accession>A0ABM9RU68</accession>
<evidence type="ECO:0000256" key="1">
    <source>
        <dbReference type="SAM" id="Phobius"/>
    </source>
</evidence>
<dbReference type="Pfam" id="PF05230">
    <property type="entry name" value="MASE2"/>
    <property type="match status" value="1"/>
</dbReference>
<dbReference type="GO" id="GO:0052621">
    <property type="term" value="F:diguanylate cyclase activity"/>
    <property type="evidence" value="ECO:0007669"/>
    <property type="project" value="UniProtKB-EC"/>
</dbReference>
<feature type="domain" description="MASE2" evidence="2">
    <location>
        <begin position="19"/>
        <end position="81"/>
    </location>
</feature>
<evidence type="ECO:0000313" key="3">
    <source>
        <dbReference type="EMBL" id="CND01044.1"/>
    </source>
</evidence>
<dbReference type="Proteomes" id="UP000041601">
    <property type="component" value="Unassembled WGS sequence"/>
</dbReference>
<reference evidence="3 4" key="1">
    <citation type="submission" date="2015-03" db="EMBL/GenBank/DDBJ databases">
        <authorList>
            <consortium name="Pathogen Informatics"/>
            <person name="Murphy D."/>
        </authorList>
    </citation>
    <scope>NUCLEOTIDE SEQUENCE [LARGE SCALE GENOMIC DNA]</scope>
    <source>
        <strain evidence="3 4">IP05342</strain>
    </source>
</reference>
<sequence length="82" mass="9421">MPYSSRINTRRSGLSFAKRTYLPRAFGLGIGMFCVGSVLYTQNAPLWLWLMLVLNGLVWPHIAYLLASRSEQPFEQEIINMK</sequence>
<feature type="transmembrane region" description="Helical" evidence="1">
    <location>
        <begin position="21"/>
        <end position="40"/>
    </location>
</feature>
<keyword evidence="1" id="KW-0812">Transmembrane</keyword>
<dbReference type="EC" id="2.7.7.65" evidence="3"/>
<keyword evidence="3" id="KW-0808">Transferase</keyword>
<organism evidence="3 4">
    <name type="scientific">Yersinia enterocolitica</name>
    <dbReference type="NCBI Taxonomy" id="630"/>
    <lineage>
        <taxon>Bacteria</taxon>
        <taxon>Pseudomonadati</taxon>
        <taxon>Pseudomonadota</taxon>
        <taxon>Gammaproteobacteria</taxon>
        <taxon>Enterobacterales</taxon>
        <taxon>Yersiniaceae</taxon>
        <taxon>Yersinia</taxon>
    </lineage>
</organism>
<dbReference type="InterPro" id="IPR007894">
    <property type="entry name" value="MASE2"/>
</dbReference>
<evidence type="ECO:0000259" key="2">
    <source>
        <dbReference type="Pfam" id="PF05230"/>
    </source>
</evidence>
<evidence type="ECO:0000313" key="4">
    <source>
        <dbReference type="Proteomes" id="UP000041601"/>
    </source>
</evidence>
<feature type="transmembrane region" description="Helical" evidence="1">
    <location>
        <begin position="46"/>
        <end position="67"/>
    </location>
</feature>
<keyword evidence="4" id="KW-1185">Reference proteome</keyword>
<protein>
    <submittedName>
        <fullName evidence="3">Diguanylate cyclase/phosphodiesterase domain-containing protein</fullName>
        <ecNumber evidence="3">2.7.7.65</ecNumber>
    </submittedName>
</protein>
<gene>
    <name evidence="3" type="primary">adrA_1</name>
    <name evidence="3" type="ORF">ERS137959_00120</name>
</gene>
<keyword evidence="1" id="KW-0472">Membrane</keyword>
<name>A0ABM9RU68_YEREN</name>
<keyword evidence="3" id="KW-0548">Nucleotidyltransferase</keyword>